<evidence type="ECO:0000256" key="3">
    <source>
        <dbReference type="ARBA" id="ARBA00023163"/>
    </source>
</evidence>
<dbReference type="AlphaFoldDB" id="A0A173LMJ3"/>
<accession>A0A173LMJ3</accession>
<dbReference type="KEGG" id="dtm:BJL86_2735"/>
<organism evidence="5 6">
    <name type="scientific">Dietzia timorensis</name>
    <dbReference type="NCBI Taxonomy" id="499555"/>
    <lineage>
        <taxon>Bacteria</taxon>
        <taxon>Bacillati</taxon>
        <taxon>Actinomycetota</taxon>
        <taxon>Actinomycetes</taxon>
        <taxon>Mycobacteriales</taxon>
        <taxon>Dietziaceae</taxon>
        <taxon>Dietzia</taxon>
    </lineage>
</organism>
<evidence type="ECO:0000313" key="6">
    <source>
        <dbReference type="Proteomes" id="UP000186104"/>
    </source>
</evidence>
<evidence type="ECO:0000259" key="4">
    <source>
        <dbReference type="PROSITE" id="PS50043"/>
    </source>
</evidence>
<dbReference type="CDD" id="cd06170">
    <property type="entry name" value="LuxR_C_like"/>
    <property type="match status" value="1"/>
</dbReference>
<gene>
    <name evidence="5" type="ORF">BJL86_2735</name>
</gene>
<name>A0A173LMJ3_9ACTN</name>
<dbReference type="GO" id="GO:0006355">
    <property type="term" value="P:regulation of DNA-templated transcription"/>
    <property type="evidence" value="ECO:0007669"/>
    <property type="project" value="InterPro"/>
</dbReference>
<evidence type="ECO:0000256" key="2">
    <source>
        <dbReference type="ARBA" id="ARBA00023125"/>
    </source>
</evidence>
<sequence length="568" mass="60413">MVRGVGSSAVEALADSLRTWSIALSESEVQSASIAVCRSPIELDDADLAVRVVSDLGPQVVIDAVHNGVLWESFAATVAAHVEVGSGAELSADARGQIRALFLSCGFASARELRIVGGATDDAWSELEAAGLVTPSRFDTVGPPRGLWLSLTWSGCAYAYREWQKWAEDDFGKTEIAELERVMDRFVLQLVRDFPTSAILTHRRSVLVSIRRSLERKDLIAVADLARAAAPSFAAVGLHRSLLRALSNCSSGFTGSPQRDVVMCALAELWYAEGDLEKAVRIIRAPRGADSSDTSPLWRALEWKTEMAAKIWSERVDTNSVAEKLHVSIVAGMDVATVMDAGLDLASRLLHDRNHRAVEQILGELGGLIAISGNEILIARFEIAHALADARNGDEASARRRLAAARETAGRLGEVAVVHSLSTAISGRPGEVDSTLVGDLLSSLAADPAVAVDEAAVHAAFTAVRGIPLTRCEGARSPAHAMLVRLVGPVASLESPESQAGGEDLTARESDVARLVAKGKSNGEIASELGISKWTVVSHLRNIMRKWGCDSRVSVAVLANAAAERHGA</sequence>
<dbReference type="SMART" id="SM00421">
    <property type="entry name" value="HTH_LUXR"/>
    <property type="match status" value="1"/>
</dbReference>
<dbReference type="GO" id="GO:0003677">
    <property type="term" value="F:DNA binding"/>
    <property type="evidence" value="ECO:0007669"/>
    <property type="project" value="UniProtKB-KW"/>
</dbReference>
<keyword evidence="2" id="KW-0238">DNA-binding</keyword>
<keyword evidence="6" id="KW-1185">Reference proteome</keyword>
<dbReference type="STRING" id="499555.BJL86_2735"/>
<dbReference type="SUPFAM" id="SSF46894">
    <property type="entry name" value="C-terminal effector domain of the bipartite response regulators"/>
    <property type="match status" value="1"/>
</dbReference>
<dbReference type="PROSITE" id="PS50043">
    <property type="entry name" value="HTH_LUXR_2"/>
    <property type="match status" value="1"/>
</dbReference>
<feature type="domain" description="HTH luxR-type" evidence="4">
    <location>
        <begin position="498"/>
        <end position="563"/>
    </location>
</feature>
<keyword evidence="3" id="KW-0804">Transcription</keyword>
<dbReference type="Pfam" id="PF00196">
    <property type="entry name" value="GerE"/>
    <property type="match status" value="1"/>
</dbReference>
<dbReference type="Gene3D" id="1.10.10.10">
    <property type="entry name" value="Winged helix-like DNA-binding domain superfamily/Winged helix DNA-binding domain"/>
    <property type="match status" value="1"/>
</dbReference>
<reference evidence="5 6" key="1">
    <citation type="submission" date="2016-06" db="EMBL/GenBank/DDBJ databases">
        <title>Complete genome sequence of a saline-alkali tolerant type strain Dietzia timorensis ID05-A0528T.</title>
        <authorList>
            <person name="Wu X."/>
        </authorList>
    </citation>
    <scope>NUCLEOTIDE SEQUENCE [LARGE SCALE GENOMIC DNA]</scope>
    <source>
        <strain evidence="5 6">ID05-A0528</strain>
    </source>
</reference>
<dbReference type="PRINTS" id="PR00038">
    <property type="entry name" value="HTHLUXR"/>
</dbReference>
<dbReference type="InterPro" id="IPR016032">
    <property type="entry name" value="Sig_transdc_resp-reg_C-effctor"/>
</dbReference>
<protein>
    <submittedName>
        <fullName evidence="5">HTH-type quorum sensing-dependent transcriptional regulator VjbR</fullName>
    </submittedName>
</protein>
<proteinExistence type="predicted"/>
<evidence type="ECO:0000256" key="1">
    <source>
        <dbReference type="ARBA" id="ARBA00023015"/>
    </source>
</evidence>
<dbReference type="PANTHER" id="PTHR44688">
    <property type="entry name" value="DNA-BINDING TRANSCRIPTIONAL ACTIVATOR DEVR_DOSR"/>
    <property type="match status" value="1"/>
</dbReference>
<dbReference type="RefSeq" id="WP_067473555.1">
    <property type="nucleotide sequence ID" value="NZ_CP015961.1"/>
</dbReference>
<dbReference type="InterPro" id="IPR036388">
    <property type="entry name" value="WH-like_DNA-bd_sf"/>
</dbReference>
<dbReference type="Proteomes" id="UP000186104">
    <property type="component" value="Chromosome"/>
</dbReference>
<dbReference type="EMBL" id="CP015961">
    <property type="protein sequence ID" value="ANI93495.1"/>
    <property type="molecule type" value="Genomic_DNA"/>
</dbReference>
<dbReference type="OrthoDB" id="3630021at2"/>
<keyword evidence="1" id="KW-0805">Transcription regulation</keyword>
<evidence type="ECO:0000313" key="5">
    <source>
        <dbReference type="EMBL" id="ANI93495.1"/>
    </source>
</evidence>
<dbReference type="InterPro" id="IPR000792">
    <property type="entry name" value="Tscrpt_reg_LuxR_C"/>
</dbReference>
<dbReference type="PANTHER" id="PTHR44688:SF16">
    <property type="entry name" value="DNA-BINDING TRANSCRIPTIONAL ACTIVATOR DEVR_DOSR"/>
    <property type="match status" value="1"/>
</dbReference>
<dbReference type="PROSITE" id="PS00622">
    <property type="entry name" value="HTH_LUXR_1"/>
    <property type="match status" value="1"/>
</dbReference>